<dbReference type="Pfam" id="PF00501">
    <property type="entry name" value="AMP-binding"/>
    <property type="match status" value="1"/>
</dbReference>
<dbReference type="OrthoDB" id="416786at2759"/>
<sequence length="1435" mass="155149">MTFLIDSADKRVLTGDAPLDNAPSPPSGVTTLPQLFQHRAATHPGRIAFSCQIDHQLKQITYSEAHTIAASLAVQIAALHSCGLDEQAPVVAIWLEKGLDLILSILATTYSGATWLPLDPDVPVERVATCVMDASACVVICDSAHFERAREVQQRVGHSLSVRCYDELTTRAEAASPDLPGPQPHHAAYLIYTSGTTGTPKGIAIPHSAALTFSLAEREVLQTSLDDVVWNGFSPAFDMFIEEMWVTIAGGGHLAVGTRDECRDVADLPAVWENRGVSVVNAVPTLISIMLVSQGSGEYSLLPSCVRLVNLGGEACPPALVERLARPGLRIVNTYGPTETTVTCTWAELQPGVPVTIGKPLPSYHACFLAISEDGAATSMEPLELDAGVEGELAIGGPCVGLGYVGRQELTAQKFIAHPLIPGERLYRTGDRVRLQPDSNIVFLGRIDTQVKYRGFRIELGEIESTISSHPDVQAAAVILANPDTEAAQLEAFVVLQNGAKAQTSSIIQLCSQRLPSYMRPDEVVFLHADELPRLPSGKINAKALHDLSARRREAVSAEVEPGIVADYDQNTPLGILLTNLTTLFPQAGPIESEADFFDDLGGHSLLAAMLVSRLRKACTEDDNSMPFASIGLPDIYEGRTPAKIVARFDQACGDANSTEDDLHDHIDTGAETGFHNQVSQRMFILCGLAQLLPLLFLFFVASIEILVPYLLFDYLVLSGYVHWGILSAYGVYVALPICLTLLAIIGKWLILGKARDGEYPLYGWYYFRWWTAERLVGLINTKILADSAMYPFVLRALGAKVGNHCHLGAIAIGAACDLVEIGDDVVVGADVVLAVSVVERGMLVLKRISIASDALIGSNSIVEGGATVGEAGELGALSMLPDGMHIPPFQRFHGSPARFERQVKEADAALGKSTRPSSARAAAMLVGNMIVAGLILPLLYLVPQIPGLLLFDLLDLRSLGAWGQVAALSIPVTLAYQCLVFAQFIIFRRIFLGRLREGTYRIHSSWYLRKWFIDRLMDLALNILHPVFATLYIVPFLRILGVKIGRRSEISTARGLSFELLEIGDEAFVADSVLMGDTEVRGNKLTLKKTKLESRAFAGNASLLPQGTALASDTLVGVLSIAPPADAPLKSGTSCFGSPPVRMPARQKAEGHDDNLLFSPSRGRIAARLTIEGLRIIAPRALIVFGLGFSLQLAYAGYHLIGAVHTLLMLPLFYFAFFALPSLLFVALLKWVLIGRYHDAEWPLWSLNVWLSEAVTSTWETVTEPLLASLLVGTPYLAWCFRLMGVKIGSRVTLLNSDITEYDCVSIGDEAMVGEHCGAQTHLFEDRVMKVGHVSIGARACLKPYSVCLPGSTVGDGAQLGCLSLLMKGEQLPENTAWEGAPVVPRAQRRRAKSQMSSAREARVNESTSTISTLKKSTAMVSIASSIASRREGV</sequence>
<dbReference type="PANTHER" id="PTHR45527">
    <property type="entry name" value="NONRIBOSOMAL PEPTIDE SYNTHETASE"/>
    <property type="match status" value="1"/>
</dbReference>
<feature type="transmembrane region" description="Helical" evidence="4">
    <location>
        <begin position="684"/>
        <end position="712"/>
    </location>
</feature>
<dbReference type="InterPro" id="IPR010071">
    <property type="entry name" value="AA_adenyl_dom"/>
</dbReference>
<dbReference type="InterPro" id="IPR036736">
    <property type="entry name" value="ACP-like_sf"/>
</dbReference>
<dbReference type="Pfam" id="PF13193">
    <property type="entry name" value="AMP-binding_C"/>
    <property type="match status" value="1"/>
</dbReference>
<evidence type="ECO:0000259" key="5">
    <source>
        <dbReference type="PROSITE" id="PS50075"/>
    </source>
</evidence>
<feature type="transmembrane region" description="Helical" evidence="4">
    <location>
        <begin position="1214"/>
        <end position="1234"/>
    </location>
</feature>
<dbReference type="PROSITE" id="PS50075">
    <property type="entry name" value="CARRIER"/>
    <property type="match status" value="1"/>
</dbReference>
<keyword evidence="2" id="KW-0597">Phosphoprotein</keyword>
<dbReference type="GeneID" id="68290719"/>
<keyword evidence="4" id="KW-1133">Transmembrane helix</keyword>
<keyword evidence="3" id="KW-0436">Ligase</keyword>
<dbReference type="PANTHER" id="PTHR45527:SF1">
    <property type="entry name" value="FATTY ACID SYNTHASE"/>
    <property type="match status" value="1"/>
</dbReference>
<feature type="domain" description="Carrier" evidence="5">
    <location>
        <begin position="555"/>
        <end position="653"/>
    </location>
</feature>
<dbReference type="InterPro" id="IPR011004">
    <property type="entry name" value="Trimer_LpxA-like_sf"/>
</dbReference>
<dbReference type="InterPro" id="IPR009081">
    <property type="entry name" value="PP-bd_ACP"/>
</dbReference>
<feature type="transmembrane region" description="Helical" evidence="4">
    <location>
        <begin position="963"/>
        <end position="988"/>
    </location>
</feature>
<comment type="caution">
    <text evidence="6">The sequence shown here is derived from an EMBL/GenBank/DDBJ whole genome shotgun (WGS) entry which is preliminary data.</text>
</comment>
<dbReference type="CDD" id="cd05930">
    <property type="entry name" value="A_NRPS"/>
    <property type="match status" value="1"/>
</dbReference>
<dbReference type="GO" id="GO:0031177">
    <property type="term" value="F:phosphopantetheine binding"/>
    <property type="evidence" value="ECO:0007669"/>
    <property type="project" value="TreeGrafter"/>
</dbReference>
<name>A0A9P3CJZ3_9PEZI</name>
<evidence type="ECO:0000313" key="7">
    <source>
        <dbReference type="Proteomes" id="UP000825890"/>
    </source>
</evidence>
<dbReference type="InterPro" id="IPR025110">
    <property type="entry name" value="AMP-bd_C"/>
</dbReference>
<feature type="transmembrane region" description="Helical" evidence="4">
    <location>
        <begin position="922"/>
        <end position="943"/>
    </location>
</feature>
<proteinExistence type="predicted"/>
<dbReference type="Gene3D" id="3.40.50.12780">
    <property type="entry name" value="N-terminal domain of ligase-like"/>
    <property type="match status" value="1"/>
</dbReference>
<dbReference type="NCBIfam" id="TIGR02353">
    <property type="entry name" value="NRPS_term_dom"/>
    <property type="match status" value="1"/>
</dbReference>
<dbReference type="SUPFAM" id="SSF56801">
    <property type="entry name" value="Acetyl-CoA synthetase-like"/>
    <property type="match status" value="1"/>
</dbReference>
<keyword evidence="4" id="KW-0812">Transmembrane</keyword>
<protein>
    <recommendedName>
        <fullName evidence="5">Carrier domain-containing protein</fullName>
    </recommendedName>
</protein>
<dbReference type="PROSITE" id="PS00012">
    <property type="entry name" value="PHOSPHOPANTETHEINE"/>
    <property type="match status" value="1"/>
</dbReference>
<dbReference type="RefSeq" id="XP_044656342.1">
    <property type="nucleotide sequence ID" value="XM_044800407.1"/>
</dbReference>
<feature type="transmembrane region" description="Helical" evidence="4">
    <location>
        <begin position="1182"/>
        <end position="1202"/>
    </location>
</feature>
<dbReference type="PROSITE" id="PS00455">
    <property type="entry name" value="AMP_BINDING"/>
    <property type="match status" value="1"/>
</dbReference>
<evidence type="ECO:0000256" key="3">
    <source>
        <dbReference type="ARBA" id="ARBA00022598"/>
    </source>
</evidence>
<dbReference type="Gene3D" id="1.10.1200.10">
    <property type="entry name" value="ACP-like"/>
    <property type="match status" value="1"/>
</dbReference>
<evidence type="ECO:0000256" key="1">
    <source>
        <dbReference type="ARBA" id="ARBA00022450"/>
    </source>
</evidence>
<keyword evidence="4" id="KW-0472">Membrane</keyword>
<evidence type="ECO:0000313" key="6">
    <source>
        <dbReference type="EMBL" id="GIZ41855.1"/>
    </source>
</evidence>
<dbReference type="Proteomes" id="UP000825890">
    <property type="component" value="Unassembled WGS sequence"/>
</dbReference>
<dbReference type="InterPro" id="IPR020845">
    <property type="entry name" value="AMP-binding_CS"/>
</dbReference>
<evidence type="ECO:0000256" key="2">
    <source>
        <dbReference type="ARBA" id="ARBA00022553"/>
    </source>
</evidence>
<dbReference type="Gene3D" id="2.160.10.10">
    <property type="entry name" value="Hexapeptide repeat proteins"/>
    <property type="match status" value="2"/>
</dbReference>
<dbReference type="EMBL" id="BOLY01000003">
    <property type="protein sequence ID" value="GIZ41855.1"/>
    <property type="molecule type" value="Genomic_DNA"/>
</dbReference>
<accession>A0A9P3CJZ3</accession>
<dbReference type="SUPFAM" id="SSF51161">
    <property type="entry name" value="Trimeric LpxA-like enzymes"/>
    <property type="match status" value="3"/>
</dbReference>
<feature type="transmembrane region" description="Helical" evidence="4">
    <location>
        <begin position="724"/>
        <end position="746"/>
    </location>
</feature>
<keyword evidence="7" id="KW-1185">Reference proteome</keyword>
<reference evidence="6 7" key="1">
    <citation type="submission" date="2021-01" db="EMBL/GenBank/DDBJ databases">
        <title>Cercospora kikuchii MAFF 305040 whole genome shotgun sequence.</title>
        <authorList>
            <person name="Kashiwa T."/>
            <person name="Suzuki T."/>
        </authorList>
    </citation>
    <scope>NUCLEOTIDE SEQUENCE [LARGE SCALE GENOMIC DNA]</scope>
    <source>
        <strain evidence="6 7">MAFF 305040</strain>
    </source>
</reference>
<dbReference type="InterPro" id="IPR045851">
    <property type="entry name" value="AMP-bd_C_sf"/>
</dbReference>
<gene>
    <name evidence="6" type="ORF">CKM354_000514400</name>
</gene>
<dbReference type="InterPro" id="IPR006162">
    <property type="entry name" value="Ppantetheine_attach_site"/>
</dbReference>
<dbReference type="NCBIfam" id="TIGR01733">
    <property type="entry name" value="AA-adenyl-dom"/>
    <property type="match status" value="1"/>
</dbReference>
<dbReference type="GO" id="GO:0016874">
    <property type="term" value="F:ligase activity"/>
    <property type="evidence" value="ECO:0007669"/>
    <property type="project" value="UniProtKB-KW"/>
</dbReference>
<dbReference type="InterPro" id="IPR012728">
    <property type="entry name" value="Pls/PosA_C"/>
</dbReference>
<dbReference type="Gene3D" id="3.30.300.30">
    <property type="match status" value="1"/>
</dbReference>
<organism evidence="6 7">
    <name type="scientific">Cercospora kikuchii</name>
    <dbReference type="NCBI Taxonomy" id="84275"/>
    <lineage>
        <taxon>Eukaryota</taxon>
        <taxon>Fungi</taxon>
        <taxon>Dikarya</taxon>
        <taxon>Ascomycota</taxon>
        <taxon>Pezizomycotina</taxon>
        <taxon>Dothideomycetes</taxon>
        <taxon>Dothideomycetidae</taxon>
        <taxon>Mycosphaerellales</taxon>
        <taxon>Mycosphaerellaceae</taxon>
        <taxon>Cercospora</taxon>
    </lineage>
</organism>
<dbReference type="InterPro" id="IPR000873">
    <property type="entry name" value="AMP-dep_synth/lig_dom"/>
</dbReference>
<keyword evidence="1" id="KW-0596">Phosphopantetheine</keyword>
<dbReference type="GO" id="GO:0005737">
    <property type="term" value="C:cytoplasm"/>
    <property type="evidence" value="ECO:0007669"/>
    <property type="project" value="TreeGrafter"/>
</dbReference>
<dbReference type="InterPro" id="IPR042099">
    <property type="entry name" value="ANL_N_sf"/>
</dbReference>
<dbReference type="GO" id="GO:0044550">
    <property type="term" value="P:secondary metabolite biosynthetic process"/>
    <property type="evidence" value="ECO:0007669"/>
    <property type="project" value="TreeGrafter"/>
</dbReference>
<evidence type="ECO:0000256" key="4">
    <source>
        <dbReference type="SAM" id="Phobius"/>
    </source>
</evidence>
<dbReference type="GO" id="GO:0043041">
    <property type="term" value="P:amino acid activation for nonribosomal peptide biosynthetic process"/>
    <property type="evidence" value="ECO:0007669"/>
    <property type="project" value="TreeGrafter"/>
</dbReference>